<sequence length="184" mass="20364">MMPIRLTQRTCTDPQRIETFLQTARVGHLGLIDKNGPYVVPLNFVWWKESIYFHGADSGRKAAILARQPDVCFSVCEEYGTVADPVPAHTDTAYMSVIIFGTASLVTDVSEKRDALQQLLDKHVPGYFSSPLAASHVEKYRSSRNSPAVVYRIKPTELTAKENAADTASLFYPGRTAAADLNRS</sequence>
<proteinExistence type="predicted"/>
<reference evidence="1" key="1">
    <citation type="submission" date="2021-01" db="EMBL/GenBank/DDBJ databases">
        <title>Genomic Encyclopedia of Type Strains, Phase IV (KMG-IV): sequencing the most valuable type-strain genomes for metagenomic binning, comparative biology and taxonomic classification.</title>
        <authorList>
            <person name="Goeker M."/>
        </authorList>
    </citation>
    <scope>NUCLEOTIDE SEQUENCE</scope>
    <source>
        <strain evidence="1">DSM 25523</strain>
    </source>
</reference>
<dbReference type="Gene3D" id="2.30.110.10">
    <property type="entry name" value="Electron Transport, Fmn-binding Protein, Chain A"/>
    <property type="match status" value="1"/>
</dbReference>
<keyword evidence="2" id="KW-1185">Reference proteome</keyword>
<evidence type="ECO:0000313" key="2">
    <source>
        <dbReference type="Proteomes" id="UP000717624"/>
    </source>
</evidence>
<dbReference type="InterPro" id="IPR012349">
    <property type="entry name" value="Split_barrel_FMN-bd"/>
</dbReference>
<dbReference type="AlphaFoldDB" id="A0A938XXT8"/>
<gene>
    <name evidence="1" type="ORF">JOD01_001442</name>
</gene>
<dbReference type="SUPFAM" id="SSF50475">
    <property type="entry name" value="FMN-binding split barrel"/>
    <property type="match status" value="1"/>
</dbReference>
<evidence type="ECO:0000313" key="1">
    <source>
        <dbReference type="EMBL" id="MBM7589841.1"/>
    </source>
</evidence>
<dbReference type="InterPro" id="IPR024747">
    <property type="entry name" value="Pyridox_Oxase-rel"/>
</dbReference>
<accession>A0A938XXT8</accession>
<organism evidence="1 2">
    <name type="scientific">Brevibacillus fulvus</name>
    <dbReference type="NCBI Taxonomy" id="1125967"/>
    <lineage>
        <taxon>Bacteria</taxon>
        <taxon>Bacillati</taxon>
        <taxon>Bacillota</taxon>
        <taxon>Bacilli</taxon>
        <taxon>Bacillales</taxon>
        <taxon>Paenibacillaceae</taxon>
        <taxon>Brevibacillus</taxon>
    </lineage>
</organism>
<dbReference type="Proteomes" id="UP000717624">
    <property type="component" value="Unassembled WGS sequence"/>
</dbReference>
<dbReference type="RefSeq" id="WP_204517570.1">
    <property type="nucleotide sequence ID" value="NZ_BAABIN010000007.1"/>
</dbReference>
<dbReference type="Pfam" id="PF12900">
    <property type="entry name" value="Pyridox_ox_2"/>
    <property type="match status" value="1"/>
</dbReference>
<dbReference type="PANTHER" id="PTHR34071">
    <property type="entry name" value="5-NITROIMIDAZOLE ANTIBIOTICS RESISTANCE PROTEIN, NIMA-FAMILY-RELATED PROTEIN-RELATED"/>
    <property type="match status" value="1"/>
</dbReference>
<dbReference type="PANTHER" id="PTHR34071:SF2">
    <property type="entry name" value="FLAVIN-NUCLEOTIDE-BINDING PROTEIN"/>
    <property type="match status" value="1"/>
</dbReference>
<name>A0A938XXT8_9BACL</name>
<protein>
    <submittedName>
        <fullName evidence="1">Nitroimidazol reductase NimA-like FMN-containing flavoprotein (Pyridoxamine 5'-phosphate oxidase superfamily)</fullName>
    </submittedName>
</protein>
<comment type="caution">
    <text evidence="1">The sequence shown here is derived from an EMBL/GenBank/DDBJ whole genome shotgun (WGS) entry which is preliminary data.</text>
</comment>
<dbReference type="EMBL" id="JAFBEB010000004">
    <property type="protein sequence ID" value="MBM7589841.1"/>
    <property type="molecule type" value="Genomic_DNA"/>
</dbReference>